<organism evidence="2 3">
    <name type="scientific">Rhipicephalus sanguineus</name>
    <name type="common">Brown dog tick</name>
    <name type="synonym">Ixodes sanguineus</name>
    <dbReference type="NCBI Taxonomy" id="34632"/>
    <lineage>
        <taxon>Eukaryota</taxon>
        <taxon>Metazoa</taxon>
        <taxon>Ecdysozoa</taxon>
        <taxon>Arthropoda</taxon>
        <taxon>Chelicerata</taxon>
        <taxon>Arachnida</taxon>
        <taxon>Acari</taxon>
        <taxon>Parasitiformes</taxon>
        <taxon>Ixodida</taxon>
        <taxon>Ixodoidea</taxon>
        <taxon>Ixodidae</taxon>
        <taxon>Rhipicephalinae</taxon>
        <taxon>Rhipicephalus</taxon>
        <taxon>Rhipicephalus</taxon>
    </lineage>
</organism>
<sequence length="356" mass="38265">MVHLSGSVPGPRRVDVDPLPPGCKPLTKKIPWPRPPPLRVPLPHLGFGPSSPETPPPHARRSENPGPHLLPRSSLPRPLVPPAAARPHASAEPPRVRFHQPRPPGPPATCQRDTRQRPPVMANPSNLPVRENCFLFNAPDGDVSIDDLIDAVEVTAGDDSVLVLQQMGGSKFLVCTRNANQATRLMVAEGFKVYREHVAVEAVGPPLTFVTVYRFPAYLPDDVLVNALGQYGKVKSCTEECKRCGGRHGTRECFRKRSYVAAARGLPIDVGAPSVEAKVTPPPPSPTPTNAPDPWEHEEPREREDARGASTSPAPMAVPPDVVDETSNTSSQGDQGESSGLKSGSPEPSSDSWDPS</sequence>
<reference evidence="2" key="2">
    <citation type="submission" date="2021-09" db="EMBL/GenBank/DDBJ databases">
        <authorList>
            <person name="Jia N."/>
            <person name="Wang J."/>
            <person name="Shi W."/>
            <person name="Du L."/>
            <person name="Sun Y."/>
            <person name="Zhan W."/>
            <person name="Jiang J."/>
            <person name="Wang Q."/>
            <person name="Zhang B."/>
            <person name="Ji P."/>
            <person name="Sakyi L.B."/>
            <person name="Cui X."/>
            <person name="Yuan T."/>
            <person name="Jiang B."/>
            <person name="Yang W."/>
            <person name="Lam T.T.-Y."/>
            <person name="Chang Q."/>
            <person name="Ding S."/>
            <person name="Wang X."/>
            <person name="Zhu J."/>
            <person name="Ruan X."/>
            <person name="Zhao L."/>
            <person name="Wei J."/>
            <person name="Que T."/>
            <person name="Du C."/>
            <person name="Cheng J."/>
            <person name="Dai P."/>
            <person name="Han X."/>
            <person name="Huang E."/>
            <person name="Gao Y."/>
            <person name="Liu J."/>
            <person name="Shao H."/>
            <person name="Ye R."/>
            <person name="Li L."/>
            <person name="Wei W."/>
            <person name="Wang X."/>
            <person name="Wang C."/>
            <person name="Huo Q."/>
            <person name="Li W."/>
            <person name="Guo W."/>
            <person name="Chen H."/>
            <person name="Chen S."/>
            <person name="Zhou L."/>
            <person name="Zhou L."/>
            <person name="Ni X."/>
            <person name="Tian J."/>
            <person name="Zhou Y."/>
            <person name="Sheng Y."/>
            <person name="Liu T."/>
            <person name="Pan Y."/>
            <person name="Xia L."/>
            <person name="Li J."/>
            <person name="Zhao F."/>
            <person name="Cao W."/>
        </authorList>
    </citation>
    <scope>NUCLEOTIDE SEQUENCE</scope>
    <source>
        <strain evidence="2">Rsan-2018</strain>
        <tissue evidence="2">Larvae</tissue>
    </source>
</reference>
<evidence type="ECO:0000313" key="3">
    <source>
        <dbReference type="Proteomes" id="UP000821837"/>
    </source>
</evidence>
<feature type="compositionally biased region" description="Basic and acidic residues" evidence="1">
    <location>
        <begin position="294"/>
        <end position="307"/>
    </location>
</feature>
<feature type="compositionally biased region" description="Pro residues" evidence="1">
    <location>
        <begin position="280"/>
        <end position="291"/>
    </location>
</feature>
<feature type="region of interest" description="Disordered" evidence="1">
    <location>
        <begin position="1"/>
        <end position="125"/>
    </location>
</feature>
<accession>A0A9D4Q9D0</accession>
<reference evidence="2" key="1">
    <citation type="journal article" date="2020" name="Cell">
        <title>Large-Scale Comparative Analyses of Tick Genomes Elucidate Their Genetic Diversity and Vector Capacities.</title>
        <authorList>
            <consortium name="Tick Genome and Microbiome Consortium (TIGMIC)"/>
            <person name="Jia N."/>
            <person name="Wang J."/>
            <person name="Shi W."/>
            <person name="Du L."/>
            <person name="Sun Y."/>
            <person name="Zhan W."/>
            <person name="Jiang J.F."/>
            <person name="Wang Q."/>
            <person name="Zhang B."/>
            <person name="Ji P."/>
            <person name="Bell-Sakyi L."/>
            <person name="Cui X.M."/>
            <person name="Yuan T.T."/>
            <person name="Jiang B.G."/>
            <person name="Yang W.F."/>
            <person name="Lam T.T."/>
            <person name="Chang Q.C."/>
            <person name="Ding S.J."/>
            <person name="Wang X.J."/>
            <person name="Zhu J.G."/>
            <person name="Ruan X.D."/>
            <person name="Zhao L."/>
            <person name="Wei J.T."/>
            <person name="Ye R.Z."/>
            <person name="Que T.C."/>
            <person name="Du C.H."/>
            <person name="Zhou Y.H."/>
            <person name="Cheng J.X."/>
            <person name="Dai P.F."/>
            <person name="Guo W.B."/>
            <person name="Han X.H."/>
            <person name="Huang E.J."/>
            <person name="Li L.F."/>
            <person name="Wei W."/>
            <person name="Gao Y.C."/>
            <person name="Liu J.Z."/>
            <person name="Shao H.Z."/>
            <person name="Wang X."/>
            <person name="Wang C.C."/>
            <person name="Yang T.C."/>
            <person name="Huo Q.B."/>
            <person name="Li W."/>
            <person name="Chen H.Y."/>
            <person name="Chen S.E."/>
            <person name="Zhou L.G."/>
            <person name="Ni X.B."/>
            <person name="Tian J.H."/>
            <person name="Sheng Y."/>
            <person name="Liu T."/>
            <person name="Pan Y.S."/>
            <person name="Xia L.Y."/>
            <person name="Li J."/>
            <person name="Zhao F."/>
            <person name="Cao W.C."/>
        </authorList>
    </citation>
    <scope>NUCLEOTIDE SEQUENCE</scope>
    <source>
        <strain evidence="2">Rsan-2018</strain>
    </source>
</reference>
<gene>
    <name evidence="2" type="ORF">HPB52_021696</name>
</gene>
<evidence type="ECO:0000313" key="2">
    <source>
        <dbReference type="EMBL" id="KAH7969728.1"/>
    </source>
</evidence>
<comment type="caution">
    <text evidence="2">The sequence shown here is derived from an EMBL/GenBank/DDBJ whole genome shotgun (WGS) entry which is preliminary data.</text>
</comment>
<feature type="compositionally biased region" description="Low complexity" evidence="1">
    <location>
        <begin position="343"/>
        <end position="356"/>
    </location>
</feature>
<dbReference type="Proteomes" id="UP000821837">
    <property type="component" value="Unassembled WGS sequence"/>
</dbReference>
<dbReference type="VEuPathDB" id="VectorBase:RSAN_032752"/>
<proteinExistence type="predicted"/>
<evidence type="ECO:0000256" key="1">
    <source>
        <dbReference type="SAM" id="MobiDB-lite"/>
    </source>
</evidence>
<keyword evidence="3" id="KW-1185">Reference proteome</keyword>
<feature type="compositionally biased region" description="Low complexity" evidence="1">
    <location>
        <begin position="67"/>
        <end position="88"/>
    </location>
</feature>
<dbReference type="EMBL" id="JABSTV010001248">
    <property type="protein sequence ID" value="KAH7969728.1"/>
    <property type="molecule type" value="Genomic_DNA"/>
</dbReference>
<protein>
    <submittedName>
        <fullName evidence="2">Uncharacterized protein</fullName>
    </submittedName>
</protein>
<name>A0A9D4Q9D0_RHISA</name>
<feature type="region of interest" description="Disordered" evidence="1">
    <location>
        <begin position="272"/>
        <end position="356"/>
    </location>
</feature>
<dbReference type="AlphaFoldDB" id="A0A9D4Q9D0"/>
<feature type="compositionally biased region" description="Polar residues" evidence="1">
    <location>
        <begin position="325"/>
        <end position="342"/>
    </location>
</feature>